<evidence type="ECO:0000256" key="5">
    <source>
        <dbReference type="SAM" id="MobiDB-lite"/>
    </source>
</evidence>
<feature type="transmembrane region" description="Helical" evidence="6">
    <location>
        <begin position="262"/>
        <end position="287"/>
    </location>
</feature>
<evidence type="ECO:0000256" key="6">
    <source>
        <dbReference type="SAM" id="Phobius"/>
    </source>
</evidence>
<evidence type="ECO:0000313" key="9">
    <source>
        <dbReference type="Proteomes" id="UP001149165"/>
    </source>
</evidence>
<dbReference type="Pfam" id="PF07690">
    <property type="entry name" value="MFS_1"/>
    <property type="match status" value="1"/>
</dbReference>
<evidence type="ECO:0000256" key="4">
    <source>
        <dbReference type="ARBA" id="ARBA00023136"/>
    </source>
</evidence>
<evidence type="ECO:0000256" key="3">
    <source>
        <dbReference type="ARBA" id="ARBA00022989"/>
    </source>
</evidence>
<reference evidence="8" key="2">
    <citation type="journal article" date="2023" name="IMA Fungus">
        <title>Comparative genomic study of the Penicillium genus elucidates a diverse pangenome and 15 lateral gene transfer events.</title>
        <authorList>
            <person name="Petersen C."/>
            <person name="Sorensen T."/>
            <person name="Nielsen M.R."/>
            <person name="Sondergaard T.E."/>
            <person name="Sorensen J.L."/>
            <person name="Fitzpatrick D.A."/>
            <person name="Frisvad J.C."/>
            <person name="Nielsen K.L."/>
        </authorList>
    </citation>
    <scope>NUCLEOTIDE SEQUENCE</scope>
    <source>
        <strain evidence="8">IBT 30069</strain>
    </source>
</reference>
<proteinExistence type="predicted"/>
<comment type="subcellular location">
    <subcellularLocation>
        <location evidence="1">Membrane</location>
        <topology evidence="1">Multi-pass membrane protein</topology>
    </subcellularLocation>
</comment>
<feature type="region of interest" description="Disordered" evidence="5">
    <location>
        <begin position="1"/>
        <end position="21"/>
    </location>
</feature>
<feature type="transmembrane region" description="Helical" evidence="6">
    <location>
        <begin position="191"/>
        <end position="214"/>
    </location>
</feature>
<comment type="caution">
    <text evidence="8">The sequence shown here is derived from an EMBL/GenBank/DDBJ whole genome shotgun (WGS) entry which is preliminary data.</text>
</comment>
<feature type="domain" description="Major facilitator superfamily (MFS) profile" evidence="7">
    <location>
        <begin position="39"/>
        <end position="516"/>
    </location>
</feature>
<dbReference type="SUPFAM" id="SSF103473">
    <property type="entry name" value="MFS general substrate transporter"/>
    <property type="match status" value="1"/>
</dbReference>
<dbReference type="OrthoDB" id="6770063at2759"/>
<feature type="transmembrane region" description="Helical" evidence="6">
    <location>
        <begin position="391"/>
        <end position="408"/>
    </location>
</feature>
<dbReference type="Gene3D" id="1.20.1250.20">
    <property type="entry name" value="MFS general substrate transporter like domains"/>
    <property type="match status" value="2"/>
</dbReference>
<name>A0A9W9F6K4_9EURO</name>
<dbReference type="Proteomes" id="UP001149165">
    <property type="component" value="Unassembled WGS sequence"/>
</dbReference>
<dbReference type="EMBL" id="JAPQKH010000006">
    <property type="protein sequence ID" value="KAJ5094566.1"/>
    <property type="molecule type" value="Genomic_DNA"/>
</dbReference>
<feature type="transmembrane region" description="Helical" evidence="6">
    <location>
        <begin position="492"/>
        <end position="511"/>
    </location>
</feature>
<keyword evidence="9" id="KW-1185">Reference proteome</keyword>
<evidence type="ECO:0000256" key="1">
    <source>
        <dbReference type="ARBA" id="ARBA00004141"/>
    </source>
</evidence>
<feature type="transmembrane region" description="Helical" evidence="6">
    <location>
        <begin position="134"/>
        <end position="153"/>
    </location>
</feature>
<evidence type="ECO:0000256" key="2">
    <source>
        <dbReference type="ARBA" id="ARBA00022692"/>
    </source>
</evidence>
<sequence>MASSDITIEEGKHSSPSPERLTHLDDQSIRLPWSRLAASYLCLCLCYFISYLDMNAATTALPTISNALSAGTTITWAGTAFLLGVTAFQPLYGRISDISGRKPVLILSITCIMIGDLLSGLAKTPTWLYVSRSISGIGTGGTSSLVSIIISDLVSLKDRGKYQGFVSIAIGGGAVTGPFVAASLIQKGADGWRWAFWVPSILALICIFCLLLLLPLNQVTGSWRRKTQQIDWLGSFLSITGIVFLLIPISSGGISWPWDSGLIITFLILGSISIVSFVLVEGLFAILPIIPMTLFKKRSLAVMLVSGALHDYVWQSTQYFMPLFYQQVLGFSPLKSAILTLPYVLAQSVAGAISGPLMSRFARFTPVLRTGLFLWSCGAGLRLLFHRHTHIVIYIVVLAIEGAGVGFTHQPGLVAVQALAKTEDRAVATSTRNLLRSLGSVFGIAISTATQQAVMQSALSNGTSPKPPEGYSFNSKTALANVLDAKMAGFRIVFITLVPLICLCFFANFLVTDVVLTGDR</sequence>
<dbReference type="PANTHER" id="PTHR23501">
    <property type="entry name" value="MAJOR FACILITATOR SUPERFAMILY"/>
    <property type="match status" value="1"/>
</dbReference>
<dbReference type="GO" id="GO:0022857">
    <property type="term" value="F:transmembrane transporter activity"/>
    <property type="evidence" value="ECO:0007669"/>
    <property type="project" value="InterPro"/>
</dbReference>
<feature type="transmembrane region" description="Helical" evidence="6">
    <location>
        <begin position="337"/>
        <end position="355"/>
    </location>
</feature>
<evidence type="ECO:0000259" key="7">
    <source>
        <dbReference type="PROSITE" id="PS50850"/>
    </source>
</evidence>
<feature type="transmembrane region" description="Helical" evidence="6">
    <location>
        <begin position="165"/>
        <end position="185"/>
    </location>
</feature>
<dbReference type="AlphaFoldDB" id="A0A9W9F6K4"/>
<feature type="transmembrane region" description="Helical" evidence="6">
    <location>
        <begin position="74"/>
        <end position="92"/>
    </location>
</feature>
<dbReference type="PROSITE" id="PS50850">
    <property type="entry name" value="MFS"/>
    <property type="match status" value="1"/>
</dbReference>
<gene>
    <name evidence="8" type="ORF">N7456_010427</name>
</gene>
<dbReference type="InterPro" id="IPR020846">
    <property type="entry name" value="MFS_dom"/>
</dbReference>
<dbReference type="GO" id="GO:0005886">
    <property type="term" value="C:plasma membrane"/>
    <property type="evidence" value="ECO:0007669"/>
    <property type="project" value="TreeGrafter"/>
</dbReference>
<evidence type="ECO:0000313" key="8">
    <source>
        <dbReference type="EMBL" id="KAJ5094566.1"/>
    </source>
</evidence>
<dbReference type="PANTHER" id="PTHR23501:SF78">
    <property type="entry name" value="MAJOR FACILITATOR SUPERFAMILY (MFS) PROFILE DOMAIN-CONTAINING PROTEIN-RELATED"/>
    <property type="match status" value="1"/>
</dbReference>
<accession>A0A9W9F6K4</accession>
<dbReference type="InterPro" id="IPR011701">
    <property type="entry name" value="MFS"/>
</dbReference>
<feature type="transmembrane region" description="Helical" evidence="6">
    <location>
        <begin position="36"/>
        <end position="54"/>
    </location>
</feature>
<keyword evidence="2 6" id="KW-0812">Transmembrane</keyword>
<organism evidence="8 9">
    <name type="scientific">Penicillium angulare</name>
    <dbReference type="NCBI Taxonomy" id="116970"/>
    <lineage>
        <taxon>Eukaryota</taxon>
        <taxon>Fungi</taxon>
        <taxon>Dikarya</taxon>
        <taxon>Ascomycota</taxon>
        <taxon>Pezizomycotina</taxon>
        <taxon>Eurotiomycetes</taxon>
        <taxon>Eurotiomycetidae</taxon>
        <taxon>Eurotiales</taxon>
        <taxon>Aspergillaceae</taxon>
        <taxon>Penicillium</taxon>
    </lineage>
</organism>
<protein>
    <submittedName>
        <fullName evidence="8">Major facilitator superfamily transporter</fullName>
    </submittedName>
</protein>
<feature type="transmembrane region" description="Helical" evidence="6">
    <location>
        <begin position="235"/>
        <end position="256"/>
    </location>
</feature>
<keyword evidence="3 6" id="KW-1133">Transmembrane helix</keyword>
<dbReference type="InterPro" id="IPR036259">
    <property type="entry name" value="MFS_trans_sf"/>
</dbReference>
<feature type="transmembrane region" description="Helical" evidence="6">
    <location>
        <begin position="367"/>
        <end position="385"/>
    </location>
</feature>
<reference evidence="8" key="1">
    <citation type="submission" date="2022-11" db="EMBL/GenBank/DDBJ databases">
        <authorList>
            <person name="Petersen C."/>
        </authorList>
    </citation>
    <scope>NUCLEOTIDE SEQUENCE</scope>
    <source>
        <strain evidence="8">IBT 30069</strain>
    </source>
</reference>
<keyword evidence="4 6" id="KW-0472">Membrane</keyword>
<feature type="transmembrane region" description="Helical" evidence="6">
    <location>
        <begin position="104"/>
        <end position="122"/>
    </location>
</feature>